<name>A0AAV9QPW2_9TELE</name>
<keyword evidence="2" id="KW-1185">Reference proteome</keyword>
<dbReference type="Proteomes" id="UP001311232">
    <property type="component" value="Unassembled WGS sequence"/>
</dbReference>
<proteinExistence type="predicted"/>
<evidence type="ECO:0000313" key="2">
    <source>
        <dbReference type="Proteomes" id="UP001311232"/>
    </source>
</evidence>
<gene>
    <name evidence="1" type="ORF">CRENBAI_019956</name>
</gene>
<evidence type="ECO:0000313" key="1">
    <source>
        <dbReference type="EMBL" id="KAK5599516.1"/>
    </source>
</evidence>
<protein>
    <submittedName>
        <fullName evidence="1">Uncharacterized protein</fullName>
    </submittedName>
</protein>
<sequence length="105" mass="11784">MYIKFDDILFLIYKVKFVKGPTIPNNSNFNYSANTLLQGLGVCSRLDEKTRIAASSVIHPKVFKEVEVGTLCSHVALMGAFICIVGFSHDYRDFVFILCSARILC</sequence>
<organism evidence="1 2">
    <name type="scientific">Crenichthys baileyi</name>
    <name type="common">White River springfish</name>
    <dbReference type="NCBI Taxonomy" id="28760"/>
    <lineage>
        <taxon>Eukaryota</taxon>
        <taxon>Metazoa</taxon>
        <taxon>Chordata</taxon>
        <taxon>Craniata</taxon>
        <taxon>Vertebrata</taxon>
        <taxon>Euteleostomi</taxon>
        <taxon>Actinopterygii</taxon>
        <taxon>Neopterygii</taxon>
        <taxon>Teleostei</taxon>
        <taxon>Neoteleostei</taxon>
        <taxon>Acanthomorphata</taxon>
        <taxon>Ovalentaria</taxon>
        <taxon>Atherinomorphae</taxon>
        <taxon>Cyprinodontiformes</taxon>
        <taxon>Goodeidae</taxon>
        <taxon>Crenichthys</taxon>
    </lineage>
</organism>
<dbReference type="AlphaFoldDB" id="A0AAV9QPW2"/>
<comment type="caution">
    <text evidence="1">The sequence shown here is derived from an EMBL/GenBank/DDBJ whole genome shotgun (WGS) entry which is preliminary data.</text>
</comment>
<reference evidence="1 2" key="1">
    <citation type="submission" date="2021-06" db="EMBL/GenBank/DDBJ databases">
        <authorList>
            <person name="Palmer J.M."/>
        </authorList>
    </citation>
    <scope>NUCLEOTIDE SEQUENCE [LARGE SCALE GENOMIC DNA]</scope>
    <source>
        <strain evidence="1 2">MEX-2019</strain>
        <tissue evidence="1">Muscle</tissue>
    </source>
</reference>
<accession>A0AAV9QPW2</accession>
<dbReference type="EMBL" id="JAHHUM010002932">
    <property type="protein sequence ID" value="KAK5599516.1"/>
    <property type="molecule type" value="Genomic_DNA"/>
</dbReference>